<proteinExistence type="predicted"/>
<accession>A0ABT7N823</accession>
<dbReference type="InterPro" id="IPR036890">
    <property type="entry name" value="HATPase_C_sf"/>
</dbReference>
<keyword evidence="1" id="KW-0418">Kinase</keyword>
<keyword evidence="4" id="KW-1185">Reference proteome</keyword>
<dbReference type="RefSeq" id="WP_286659137.1">
    <property type="nucleotide sequence ID" value="NZ_JASZYV010000001.1"/>
</dbReference>
<dbReference type="Pfam" id="PF13581">
    <property type="entry name" value="HATPase_c_2"/>
    <property type="match status" value="1"/>
</dbReference>
<evidence type="ECO:0000256" key="1">
    <source>
        <dbReference type="ARBA" id="ARBA00022527"/>
    </source>
</evidence>
<keyword evidence="3" id="KW-0067">ATP-binding</keyword>
<dbReference type="GO" id="GO:0005524">
    <property type="term" value="F:ATP binding"/>
    <property type="evidence" value="ECO:0007669"/>
    <property type="project" value="UniProtKB-KW"/>
</dbReference>
<dbReference type="CDD" id="cd16936">
    <property type="entry name" value="HATPase_RsbW-like"/>
    <property type="match status" value="1"/>
</dbReference>
<protein>
    <submittedName>
        <fullName evidence="3">ATP-binding protein</fullName>
        <ecNumber evidence="3">2.7.13.3</ecNumber>
    </submittedName>
</protein>
<dbReference type="Proteomes" id="UP001174908">
    <property type="component" value="Unassembled WGS sequence"/>
</dbReference>
<evidence type="ECO:0000259" key="2">
    <source>
        <dbReference type="Pfam" id="PF13581"/>
    </source>
</evidence>
<feature type="domain" description="Histidine kinase/HSP90-like ATPase" evidence="2">
    <location>
        <begin position="18"/>
        <end position="142"/>
    </location>
</feature>
<dbReference type="EMBL" id="JASZYV010000001">
    <property type="protein sequence ID" value="MDM0044072.1"/>
    <property type="molecule type" value="Genomic_DNA"/>
</dbReference>
<gene>
    <name evidence="3" type="ORF">QTH91_06235</name>
</gene>
<dbReference type="Gene3D" id="3.30.565.10">
    <property type="entry name" value="Histidine kinase-like ATPase, C-terminal domain"/>
    <property type="match status" value="1"/>
</dbReference>
<dbReference type="InterPro" id="IPR050267">
    <property type="entry name" value="Anti-sigma-factor_SerPK"/>
</dbReference>
<dbReference type="PANTHER" id="PTHR35526:SF6">
    <property type="entry name" value="SLR1861 PROTEIN"/>
    <property type="match status" value="1"/>
</dbReference>
<keyword evidence="1" id="KW-0723">Serine/threonine-protein kinase</keyword>
<keyword evidence="3" id="KW-0547">Nucleotide-binding</keyword>
<reference evidence="3" key="1">
    <citation type="submission" date="2023-06" db="EMBL/GenBank/DDBJ databases">
        <authorList>
            <person name="Jiang Y."/>
            <person name="Liu Q."/>
        </authorList>
    </citation>
    <scope>NUCLEOTIDE SEQUENCE</scope>
    <source>
        <strain evidence="3">CGMCC 1.12089</strain>
    </source>
</reference>
<organism evidence="3 4">
    <name type="scientific">Variovorax dokdonensis</name>
    <dbReference type="NCBI Taxonomy" id="344883"/>
    <lineage>
        <taxon>Bacteria</taxon>
        <taxon>Pseudomonadati</taxon>
        <taxon>Pseudomonadota</taxon>
        <taxon>Betaproteobacteria</taxon>
        <taxon>Burkholderiales</taxon>
        <taxon>Comamonadaceae</taxon>
        <taxon>Variovorax</taxon>
    </lineage>
</organism>
<evidence type="ECO:0000313" key="3">
    <source>
        <dbReference type="EMBL" id="MDM0044072.1"/>
    </source>
</evidence>
<dbReference type="EC" id="2.7.13.3" evidence="3"/>
<keyword evidence="3" id="KW-0808">Transferase</keyword>
<comment type="caution">
    <text evidence="3">The sequence shown here is derived from an EMBL/GenBank/DDBJ whole genome shotgun (WGS) entry which is preliminary data.</text>
</comment>
<dbReference type="GO" id="GO:0004673">
    <property type="term" value="F:protein histidine kinase activity"/>
    <property type="evidence" value="ECO:0007669"/>
    <property type="project" value="UniProtKB-EC"/>
</dbReference>
<dbReference type="SUPFAM" id="SSF55874">
    <property type="entry name" value="ATPase domain of HSP90 chaperone/DNA topoisomerase II/histidine kinase"/>
    <property type="match status" value="1"/>
</dbReference>
<dbReference type="InterPro" id="IPR003594">
    <property type="entry name" value="HATPase_dom"/>
</dbReference>
<evidence type="ECO:0000313" key="4">
    <source>
        <dbReference type="Proteomes" id="UP001174908"/>
    </source>
</evidence>
<dbReference type="PANTHER" id="PTHR35526">
    <property type="entry name" value="ANTI-SIGMA-F FACTOR RSBW-RELATED"/>
    <property type="match status" value="1"/>
</dbReference>
<sequence>MKGESPLVAPWQRQRSCPATLGELPPLLDMVREACAHMDAPQDMAHDLLLMAEEACVNIMRHAYPEGADGTLLLRVRCTHRGVELVLQDRGIPFDPLAAEPPDPLLDAMDREIGGLGVHLIRQLADRVDYRRDPALGNVLVIEKHLPPVS</sequence>
<name>A0ABT7N823_9BURK</name>